<evidence type="ECO:0000313" key="2">
    <source>
        <dbReference type="Proteomes" id="UP000027331"/>
    </source>
</evidence>
<dbReference type="Proteomes" id="UP000027331">
    <property type="component" value="Unassembled WGS sequence"/>
</dbReference>
<sequence>MKKVSIAFYSTFQRPGWKSEQLEVLVPRLKKEGIFSRGYGIKRRCQKSQEEDIKTSVIPLLIARLINKITIFKDYYGYLAGEFFTGVIFKNKIKNDDSEIVYLKPRPLSLVKACKGRDKFIVLEFGEMHPFDTYSRVNGENIKHGIKSRYIFTSKYAINQAVKAIDYADLIVVLSNESKASFIRNGVDEKK</sequence>
<proteinExistence type="predicted"/>
<dbReference type="EMBL" id="JJMN01000031">
    <property type="protein sequence ID" value="KDO14940.1"/>
    <property type="molecule type" value="Genomic_DNA"/>
</dbReference>
<gene>
    <name evidence="1" type="ORF">DP83_05190</name>
</gene>
<accession>A0ABR4S090</accession>
<name>A0ABR4S090_VIBMT</name>
<evidence type="ECO:0000313" key="1">
    <source>
        <dbReference type="EMBL" id="KDO14940.1"/>
    </source>
</evidence>
<protein>
    <recommendedName>
        <fullName evidence="3">Glycosyltransferase</fullName>
    </recommendedName>
</protein>
<reference evidence="1 2" key="1">
    <citation type="submission" date="2014-04" db="EMBL/GenBank/DDBJ databases">
        <title>Vibrio metecus sp. nov., a close relative of Vibrio cholerae isolated from coastal brackish ponds and clinical specimens.</title>
        <authorList>
            <person name="Kirchberger P.C."/>
            <person name="Turnsek M."/>
            <person name="Hunt D.E."/>
            <person name="Haley B.J."/>
            <person name="Colwell R."/>
            <person name="Polz M.F."/>
            <person name="Tarr C.L."/>
            <person name="Boucher Y."/>
        </authorList>
    </citation>
    <scope>NUCLEOTIDE SEQUENCE [LARGE SCALE GENOMIC DNA]</scope>
    <source>
        <strain evidence="2">PPCK-2014</strain>
    </source>
</reference>
<evidence type="ECO:0008006" key="3">
    <source>
        <dbReference type="Google" id="ProtNLM"/>
    </source>
</evidence>
<keyword evidence="2" id="KW-1185">Reference proteome</keyword>
<organism evidence="1 2">
    <name type="scientific">Vibrio metoecus</name>
    <dbReference type="NCBI Taxonomy" id="1481663"/>
    <lineage>
        <taxon>Bacteria</taxon>
        <taxon>Pseudomonadati</taxon>
        <taxon>Pseudomonadota</taxon>
        <taxon>Gammaproteobacteria</taxon>
        <taxon>Vibrionales</taxon>
        <taxon>Vibrionaceae</taxon>
        <taxon>Vibrio</taxon>
    </lineage>
</organism>
<comment type="caution">
    <text evidence="1">The sequence shown here is derived from an EMBL/GenBank/DDBJ whole genome shotgun (WGS) entry which is preliminary data.</text>
</comment>